<organism evidence="6 7">
    <name type="scientific">Salimicrobium humidisoli</name>
    <dbReference type="NCBI Taxonomy" id="2029857"/>
    <lineage>
        <taxon>Bacteria</taxon>
        <taxon>Bacillati</taxon>
        <taxon>Bacillota</taxon>
        <taxon>Bacilli</taxon>
        <taxon>Bacillales</taxon>
        <taxon>Bacillaceae</taxon>
        <taxon>Salimicrobium</taxon>
    </lineage>
</organism>
<keyword evidence="3" id="KW-0963">Cytoplasm</keyword>
<proteinExistence type="inferred from homology"/>
<dbReference type="InterPro" id="IPR020904">
    <property type="entry name" value="Sc_DH/Rdtase_CS"/>
</dbReference>
<evidence type="ECO:0000256" key="1">
    <source>
        <dbReference type="ARBA" id="ARBA00004496"/>
    </source>
</evidence>
<dbReference type="PROSITE" id="PS00061">
    <property type="entry name" value="ADH_SHORT"/>
    <property type="match status" value="1"/>
</dbReference>
<dbReference type="Pfam" id="PF00106">
    <property type="entry name" value="adh_short"/>
    <property type="match status" value="1"/>
</dbReference>
<dbReference type="RefSeq" id="WP_095822334.1">
    <property type="nucleotide sequence ID" value="NZ_NSGH01000013.1"/>
</dbReference>
<evidence type="ECO:0000256" key="2">
    <source>
        <dbReference type="ARBA" id="ARBA00006484"/>
    </source>
</evidence>
<comment type="caution">
    <text evidence="6">The sequence shown here is derived from an EMBL/GenBank/DDBJ whole genome shotgun (WGS) entry which is preliminary data.</text>
</comment>
<gene>
    <name evidence="6" type="ORF">CKW00_09200</name>
</gene>
<comment type="similarity">
    <text evidence="2">Belongs to the short-chain dehydrogenases/reductases (SDR) family.</text>
</comment>
<dbReference type="PRINTS" id="PR00081">
    <property type="entry name" value="GDHRDH"/>
</dbReference>
<protein>
    <submittedName>
        <fullName evidence="6">Short-chain dehydrogenase</fullName>
    </submittedName>
</protein>
<evidence type="ECO:0000313" key="6">
    <source>
        <dbReference type="EMBL" id="PBB05375.1"/>
    </source>
</evidence>
<dbReference type="InterPro" id="IPR051721">
    <property type="entry name" value="Biopterin_syn/organic_redct"/>
</dbReference>
<dbReference type="PANTHER" id="PTHR44085:SF2">
    <property type="entry name" value="SEPIAPTERIN REDUCTASE"/>
    <property type="match status" value="1"/>
</dbReference>
<dbReference type="InterPro" id="IPR002347">
    <property type="entry name" value="SDR_fam"/>
</dbReference>
<dbReference type="EMBL" id="NSGH01000013">
    <property type="protein sequence ID" value="PBB05375.1"/>
    <property type="molecule type" value="Genomic_DNA"/>
</dbReference>
<keyword evidence="4" id="KW-0521">NADP</keyword>
<evidence type="ECO:0000256" key="4">
    <source>
        <dbReference type="ARBA" id="ARBA00022857"/>
    </source>
</evidence>
<keyword evidence="5" id="KW-0560">Oxidoreductase</keyword>
<sequence>MKFIIITGDSKGLGEAVAKRWMEDGVSVIGISRTYNGTLKETADSCGVSYRHYECDLTDEAATNNTLAAVHNYLQREDVETLTLLNNAGMVGPIEKVGALDIPAVDRHIRLNVSVPVLLANYILGLANEWEVPLTLVNITSGAAGKTTEGWSVYSAGKAAIDRFTAVTAKEQEQKSHMILAYSPGVMDTDMQEEIRSASEDSFKDVEKFRELKEKGELTSPERVAEVLRNLLREETVQNGEVYKLYDYIDKY</sequence>
<dbReference type="PANTHER" id="PTHR44085">
    <property type="entry name" value="SEPIAPTERIN REDUCTASE"/>
    <property type="match status" value="1"/>
</dbReference>
<dbReference type="SUPFAM" id="SSF51735">
    <property type="entry name" value="NAD(P)-binding Rossmann-fold domains"/>
    <property type="match status" value="1"/>
</dbReference>
<evidence type="ECO:0000313" key="7">
    <source>
        <dbReference type="Proteomes" id="UP000217561"/>
    </source>
</evidence>
<evidence type="ECO:0000256" key="3">
    <source>
        <dbReference type="ARBA" id="ARBA00022490"/>
    </source>
</evidence>
<name>A0ABX4HQK5_9BACI</name>
<keyword evidence="7" id="KW-1185">Reference proteome</keyword>
<comment type="subcellular location">
    <subcellularLocation>
        <location evidence="1">Cytoplasm</location>
    </subcellularLocation>
</comment>
<accession>A0ABX4HQK5</accession>
<evidence type="ECO:0000256" key="5">
    <source>
        <dbReference type="ARBA" id="ARBA00023002"/>
    </source>
</evidence>
<dbReference type="InterPro" id="IPR036291">
    <property type="entry name" value="NAD(P)-bd_dom_sf"/>
</dbReference>
<reference evidence="6 7" key="1">
    <citation type="submission" date="2017-08" db="EMBL/GenBank/DDBJ databases">
        <title>Salimicrobium alkalisoli sp. nov., isolated from saline alkaline soil.</title>
        <authorList>
            <person name="Zhang G."/>
            <person name="Xiong Q."/>
        </authorList>
    </citation>
    <scope>NUCLEOTIDE SEQUENCE [LARGE SCALE GENOMIC DNA]</scope>
    <source>
        <strain evidence="6 7">WN024</strain>
    </source>
</reference>
<dbReference type="Gene3D" id="3.40.50.720">
    <property type="entry name" value="NAD(P)-binding Rossmann-like Domain"/>
    <property type="match status" value="1"/>
</dbReference>
<dbReference type="Proteomes" id="UP000217561">
    <property type="component" value="Unassembled WGS sequence"/>
</dbReference>